<evidence type="ECO:0000313" key="15">
    <source>
        <dbReference type="EMBL" id="MBP1082873.1"/>
    </source>
</evidence>
<dbReference type="InterPro" id="IPR035965">
    <property type="entry name" value="PAS-like_dom_sf"/>
</dbReference>
<evidence type="ECO:0000256" key="5">
    <source>
        <dbReference type="ARBA" id="ARBA00022553"/>
    </source>
</evidence>
<keyword evidence="7 13" id="KW-0812">Transmembrane</keyword>
<dbReference type="InterPro" id="IPR004358">
    <property type="entry name" value="Sig_transdc_His_kin-like_C"/>
</dbReference>
<evidence type="ECO:0000259" key="14">
    <source>
        <dbReference type="PROSITE" id="PS50109"/>
    </source>
</evidence>
<evidence type="ECO:0000256" key="6">
    <source>
        <dbReference type="ARBA" id="ARBA00022679"/>
    </source>
</evidence>
<comment type="subcellular location">
    <subcellularLocation>
        <location evidence="2">Cell membrane</location>
        <topology evidence="2">Multi-pass membrane protein</topology>
    </subcellularLocation>
</comment>
<name>A0ABS4CZQ3_9BACI</name>
<dbReference type="Pfam" id="PF00989">
    <property type="entry name" value="PAS"/>
    <property type="match status" value="1"/>
</dbReference>
<evidence type="ECO:0000256" key="12">
    <source>
        <dbReference type="ARBA" id="ARBA00023012"/>
    </source>
</evidence>
<dbReference type="SUPFAM" id="SSF55890">
    <property type="entry name" value="Sporulation response regulatory protein Spo0B"/>
    <property type="match status" value="1"/>
</dbReference>
<dbReference type="Pfam" id="PF02518">
    <property type="entry name" value="HATPase_c"/>
    <property type="match status" value="1"/>
</dbReference>
<dbReference type="SUPFAM" id="SSF55874">
    <property type="entry name" value="ATPase domain of HSP90 chaperone/DNA topoisomerase II/histidine kinase"/>
    <property type="match status" value="1"/>
</dbReference>
<evidence type="ECO:0000256" key="13">
    <source>
        <dbReference type="SAM" id="Phobius"/>
    </source>
</evidence>
<dbReference type="PANTHER" id="PTHR43547:SF3">
    <property type="entry name" value="SENSOR PROTEIN CITS"/>
    <property type="match status" value="1"/>
</dbReference>
<sequence length="543" mass="60754">MQTKKMTLQKKIMLLVIVLLLVVITLLTSIFAYLQSKDRQKQAEQLALQTAKTISYMTPLKLSFKADDSLDNLDADITQIMTQVDASAIYITDREQIVFASVNENAEEKAASINDKELSKTVVFGASTVAEASNENHTMIRGSAPIIIEYENYNQVVGGVYVDISKSQINKSIIRHLTTLGYLAVIVLLIGAMGAIVLARNIRKDTFGLEPQQIASLFYERNAILQAIKEGILAIDTSGTITMTNTSAEELLELNEAPIHQHIDNIMPDAGLTSVILQGKSKSNEEVRYREKTFILNSKLIQDKNKIHGVVVSFREKTELKKLIDTLTEVSKYSEDLRAQTHEFSNKLYVILGLLELGEYDEAIELIKNEYAFQIKQHDFLLQNIHSQKIQAILLGKLGKASEKKVHLLIDENSYLESLPEHLGISPFITIIGNLIDNAIEAVRLSETREVSFFITDIGRDIIIEVSDSGQGFSERHDDDIFKKGFSTKGEKRGYGLANVKEVVEELKGFIEYSNLKNGGAVFTVYLPKERNRGILNAQRGHS</sequence>
<protein>
    <recommendedName>
        <fullName evidence="3">histidine kinase</fullName>
        <ecNumber evidence="3">2.7.13.3</ecNumber>
    </recommendedName>
</protein>
<dbReference type="Proteomes" id="UP000674416">
    <property type="component" value="Unassembled WGS sequence"/>
</dbReference>
<feature type="domain" description="Histidine kinase" evidence="14">
    <location>
        <begin position="431"/>
        <end position="531"/>
    </location>
</feature>
<dbReference type="InterPro" id="IPR005467">
    <property type="entry name" value="His_kinase_dom"/>
</dbReference>
<evidence type="ECO:0000256" key="2">
    <source>
        <dbReference type="ARBA" id="ARBA00004651"/>
    </source>
</evidence>
<dbReference type="InterPro" id="IPR029151">
    <property type="entry name" value="Sensor-like_sf"/>
</dbReference>
<dbReference type="Pfam" id="PF14689">
    <property type="entry name" value="SPOB_a"/>
    <property type="match status" value="1"/>
</dbReference>
<keyword evidence="11 13" id="KW-1133">Transmembrane helix</keyword>
<keyword evidence="12" id="KW-0902">Two-component regulatory system</keyword>
<accession>A0ABS4CZQ3</accession>
<dbReference type="InterPro" id="IPR016120">
    <property type="entry name" value="Sig_transdc_His_kin_SpoOB"/>
</dbReference>
<dbReference type="EC" id="2.7.13.3" evidence="3"/>
<dbReference type="SMART" id="SM00387">
    <property type="entry name" value="HATPase_c"/>
    <property type="match status" value="1"/>
</dbReference>
<evidence type="ECO:0000256" key="10">
    <source>
        <dbReference type="ARBA" id="ARBA00022840"/>
    </source>
</evidence>
<dbReference type="InterPro" id="IPR003594">
    <property type="entry name" value="HATPase_dom"/>
</dbReference>
<gene>
    <name evidence="15" type="ORF">JOC74_003383</name>
</gene>
<keyword evidence="10" id="KW-0067">ATP-binding</keyword>
<feature type="transmembrane region" description="Helical" evidence="13">
    <location>
        <begin position="180"/>
        <end position="199"/>
    </location>
</feature>
<comment type="caution">
    <text evidence="15">The sequence shown here is derived from an EMBL/GenBank/DDBJ whole genome shotgun (WGS) entry which is preliminary data.</text>
</comment>
<reference evidence="15 16" key="1">
    <citation type="submission" date="2021-01" db="EMBL/GenBank/DDBJ databases">
        <title>Genomic Encyclopedia of Type Strains, Phase IV (KMG-IV): sequencing the most valuable type-strain genomes for metagenomic binning, comparative biology and taxonomic classification.</title>
        <authorList>
            <person name="Goeker M."/>
        </authorList>
    </citation>
    <scope>NUCLEOTIDE SEQUENCE [LARGE SCALE GENOMIC DNA]</scope>
    <source>
        <strain evidence="15 16">DSM 103394</strain>
    </source>
</reference>
<organism evidence="15 16">
    <name type="scientific">Bacillus capparidis</name>
    <dbReference type="NCBI Taxonomy" id="1840411"/>
    <lineage>
        <taxon>Bacteria</taxon>
        <taxon>Bacillati</taxon>
        <taxon>Bacillota</taxon>
        <taxon>Bacilli</taxon>
        <taxon>Bacillales</taxon>
        <taxon>Bacillaceae</taxon>
        <taxon>Bacillus</taxon>
    </lineage>
</organism>
<dbReference type="PROSITE" id="PS50109">
    <property type="entry name" value="HIS_KIN"/>
    <property type="match status" value="1"/>
</dbReference>
<dbReference type="InterPro" id="IPR036890">
    <property type="entry name" value="HATPase_C_sf"/>
</dbReference>
<evidence type="ECO:0000256" key="9">
    <source>
        <dbReference type="ARBA" id="ARBA00022777"/>
    </source>
</evidence>
<evidence type="ECO:0000256" key="3">
    <source>
        <dbReference type="ARBA" id="ARBA00012438"/>
    </source>
</evidence>
<dbReference type="Gene3D" id="1.10.287.130">
    <property type="match status" value="1"/>
</dbReference>
<keyword evidence="13" id="KW-0472">Membrane</keyword>
<evidence type="ECO:0000256" key="7">
    <source>
        <dbReference type="ARBA" id="ARBA00022692"/>
    </source>
</evidence>
<dbReference type="SUPFAM" id="SSF103190">
    <property type="entry name" value="Sensory domain-like"/>
    <property type="match status" value="1"/>
</dbReference>
<keyword evidence="9 15" id="KW-0418">Kinase</keyword>
<evidence type="ECO:0000256" key="11">
    <source>
        <dbReference type="ARBA" id="ARBA00022989"/>
    </source>
</evidence>
<dbReference type="InterPro" id="IPR013767">
    <property type="entry name" value="PAS_fold"/>
</dbReference>
<keyword evidence="6 15" id="KW-0808">Transferase</keyword>
<keyword evidence="8" id="KW-0547">Nucleotide-binding</keyword>
<dbReference type="Gene3D" id="3.30.565.10">
    <property type="entry name" value="Histidine kinase-like ATPase, C-terminal domain"/>
    <property type="match status" value="1"/>
</dbReference>
<feature type="transmembrane region" description="Helical" evidence="13">
    <location>
        <begin position="12"/>
        <end position="34"/>
    </location>
</feature>
<evidence type="ECO:0000256" key="8">
    <source>
        <dbReference type="ARBA" id="ARBA00022741"/>
    </source>
</evidence>
<dbReference type="SUPFAM" id="SSF55785">
    <property type="entry name" value="PYP-like sensor domain (PAS domain)"/>
    <property type="match status" value="1"/>
</dbReference>
<keyword evidence="16" id="KW-1185">Reference proteome</keyword>
<evidence type="ECO:0000256" key="1">
    <source>
        <dbReference type="ARBA" id="ARBA00000085"/>
    </source>
</evidence>
<dbReference type="InterPro" id="IPR039506">
    <property type="entry name" value="SPOB_a"/>
</dbReference>
<proteinExistence type="predicted"/>
<dbReference type="Gene3D" id="3.30.450.20">
    <property type="entry name" value="PAS domain"/>
    <property type="match status" value="2"/>
</dbReference>
<evidence type="ECO:0000256" key="4">
    <source>
        <dbReference type="ARBA" id="ARBA00022475"/>
    </source>
</evidence>
<keyword evidence="5" id="KW-0597">Phosphoprotein</keyword>
<evidence type="ECO:0000313" key="16">
    <source>
        <dbReference type="Proteomes" id="UP000674416"/>
    </source>
</evidence>
<dbReference type="EMBL" id="JAFDST010000004">
    <property type="protein sequence ID" value="MBP1082873.1"/>
    <property type="molecule type" value="Genomic_DNA"/>
</dbReference>
<dbReference type="CDD" id="cd16915">
    <property type="entry name" value="HATPase_DpiB-CitA-like"/>
    <property type="match status" value="1"/>
</dbReference>
<keyword evidence="4" id="KW-1003">Cell membrane</keyword>
<comment type="catalytic activity">
    <reaction evidence="1">
        <text>ATP + protein L-histidine = ADP + protein N-phospho-L-histidine.</text>
        <dbReference type="EC" id="2.7.13.3"/>
    </reaction>
</comment>
<dbReference type="GO" id="GO:0004673">
    <property type="term" value="F:protein histidine kinase activity"/>
    <property type="evidence" value="ECO:0007669"/>
    <property type="project" value="UniProtKB-EC"/>
</dbReference>
<dbReference type="PANTHER" id="PTHR43547">
    <property type="entry name" value="TWO-COMPONENT HISTIDINE KINASE"/>
    <property type="match status" value="1"/>
</dbReference>
<dbReference type="PRINTS" id="PR00344">
    <property type="entry name" value="BCTRLSENSOR"/>
</dbReference>